<comment type="caution">
    <text evidence="3">The sequence shown here is derived from an EMBL/GenBank/DDBJ whole genome shotgun (WGS) entry which is preliminary data.</text>
</comment>
<dbReference type="EMBL" id="BRYB01000055">
    <property type="protein sequence ID" value="GMI21647.1"/>
    <property type="molecule type" value="Genomic_DNA"/>
</dbReference>
<dbReference type="PANTHER" id="PTHR43215:SF14">
    <property type="entry name" value="RADIAL SPOKE HEAD 1 HOMOLOG"/>
    <property type="match status" value="1"/>
</dbReference>
<reference evidence="3 4" key="1">
    <citation type="journal article" date="2023" name="Commun. Biol.">
        <title>Genome analysis of Parmales, the sister group of diatoms, reveals the evolutionary specialization of diatoms from phago-mixotrophs to photoautotrophs.</title>
        <authorList>
            <person name="Ban H."/>
            <person name="Sato S."/>
            <person name="Yoshikawa S."/>
            <person name="Yamada K."/>
            <person name="Nakamura Y."/>
            <person name="Ichinomiya M."/>
            <person name="Sato N."/>
            <person name="Blanc-Mathieu R."/>
            <person name="Endo H."/>
            <person name="Kuwata A."/>
            <person name="Ogata H."/>
        </authorList>
    </citation>
    <scope>NUCLEOTIDE SEQUENCE [LARGE SCALE GENOMIC DNA]</scope>
</reference>
<organism evidence="3 4">
    <name type="scientific">Tetraparma gracilis</name>
    <dbReference type="NCBI Taxonomy" id="2962635"/>
    <lineage>
        <taxon>Eukaryota</taxon>
        <taxon>Sar</taxon>
        <taxon>Stramenopiles</taxon>
        <taxon>Ochrophyta</taxon>
        <taxon>Bolidophyceae</taxon>
        <taxon>Parmales</taxon>
        <taxon>Triparmaceae</taxon>
        <taxon>Tetraparma</taxon>
    </lineage>
</organism>
<feature type="region of interest" description="Disordered" evidence="2">
    <location>
        <begin position="203"/>
        <end position="224"/>
    </location>
</feature>
<evidence type="ECO:0000313" key="4">
    <source>
        <dbReference type="Proteomes" id="UP001165060"/>
    </source>
</evidence>
<sequence>MAPSVTNTLLPLPQVVYGDGDETNWVSKAGAATVTYADQSTFAGTFDAEKQKQGDGTYTWMGPGGEDGEETVEKAKFVGTYKDGIREGSGSMTYPNGDSYEGEWKNGQMEGEGTYMYKTSGDVYSGTFVGGKKHGAGLYEFGKDKSVIKGTWEAGQVTEGEWNLKGCAVYTGKFTNGKPDGEGSFKFQSGIEQKGAFVGVKADPEDEESPVTISWNGEPVFSTA</sequence>
<evidence type="ECO:0008006" key="5">
    <source>
        <dbReference type="Google" id="ProtNLM"/>
    </source>
</evidence>
<proteinExistence type="predicted"/>
<keyword evidence="4" id="KW-1185">Reference proteome</keyword>
<evidence type="ECO:0000256" key="2">
    <source>
        <dbReference type="SAM" id="MobiDB-lite"/>
    </source>
</evidence>
<evidence type="ECO:0000313" key="3">
    <source>
        <dbReference type="EMBL" id="GMI21647.1"/>
    </source>
</evidence>
<name>A0ABQ6M8H5_9STRA</name>
<dbReference type="SUPFAM" id="SSF82185">
    <property type="entry name" value="Histone H3 K4-specific methyltransferase SET7/9 N-terminal domain"/>
    <property type="match status" value="1"/>
</dbReference>
<keyword evidence="1" id="KW-0677">Repeat</keyword>
<gene>
    <name evidence="3" type="ORF">TeGR_g8081</name>
</gene>
<dbReference type="Proteomes" id="UP001165060">
    <property type="component" value="Unassembled WGS sequence"/>
</dbReference>
<dbReference type="SMART" id="SM00698">
    <property type="entry name" value="MORN"/>
    <property type="match status" value="4"/>
</dbReference>
<protein>
    <recommendedName>
        <fullName evidence="5">MORN repeat-containing protein</fullName>
    </recommendedName>
</protein>
<accession>A0ABQ6M8H5</accession>
<dbReference type="Gene3D" id="2.20.110.10">
    <property type="entry name" value="Histone H3 K4-specific methyltransferase SET7/9 N-terminal domain"/>
    <property type="match status" value="1"/>
</dbReference>
<dbReference type="PANTHER" id="PTHR43215">
    <property type="entry name" value="RADIAL SPOKE HEAD 1 HOMOLOG"/>
    <property type="match status" value="1"/>
</dbReference>
<dbReference type="InterPro" id="IPR003409">
    <property type="entry name" value="MORN"/>
</dbReference>
<dbReference type="Pfam" id="PF02493">
    <property type="entry name" value="MORN"/>
    <property type="match status" value="4"/>
</dbReference>
<evidence type="ECO:0000256" key="1">
    <source>
        <dbReference type="ARBA" id="ARBA00022737"/>
    </source>
</evidence>